<keyword evidence="2" id="KW-1185">Reference proteome</keyword>
<dbReference type="Proteomes" id="UP001295444">
    <property type="component" value="Chromosome 03"/>
</dbReference>
<protein>
    <submittedName>
        <fullName evidence="1">Uncharacterized protein</fullName>
    </submittedName>
</protein>
<name>A0AAD1RR04_PELCU</name>
<organism evidence="1 2">
    <name type="scientific">Pelobates cultripes</name>
    <name type="common">Western spadefoot toad</name>
    <dbReference type="NCBI Taxonomy" id="61616"/>
    <lineage>
        <taxon>Eukaryota</taxon>
        <taxon>Metazoa</taxon>
        <taxon>Chordata</taxon>
        <taxon>Craniata</taxon>
        <taxon>Vertebrata</taxon>
        <taxon>Euteleostomi</taxon>
        <taxon>Amphibia</taxon>
        <taxon>Batrachia</taxon>
        <taxon>Anura</taxon>
        <taxon>Pelobatoidea</taxon>
        <taxon>Pelobatidae</taxon>
        <taxon>Pelobates</taxon>
    </lineage>
</organism>
<accession>A0AAD1RR04</accession>
<evidence type="ECO:0000313" key="2">
    <source>
        <dbReference type="Proteomes" id="UP001295444"/>
    </source>
</evidence>
<sequence length="115" mass="12437">MAMSRVSQETQPWQYKCAMTFSGETNSSSKGPAVECYATRLRPTGTVPGSAAWYASIGNHISTISKQPSIMTADQHYPGEAPEVSESTAAANRNFWRKIAECQECPGGTHCTTSE</sequence>
<dbReference type="EMBL" id="OW240914">
    <property type="protein sequence ID" value="CAH2276870.1"/>
    <property type="molecule type" value="Genomic_DNA"/>
</dbReference>
<proteinExistence type="predicted"/>
<gene>
    <name evidence="1" type="ORF">PECUL_23A015359</name>
</gene>
<dbReference type="AlphaFoldDB" id="A0AAD1RR04"/>
<reference evidence="1" key="1">
    <citation type="submission" date="2022-03" db="EMBL/GenBank/DDBJ databases">
        <authorList>
            <person name="Alioto T."/>
            <person name="Alioto T."/>
            <person name="Gomez Garrido J."/>
        </authorList>
    </citation>
    <scope>NUCLEOTIDE SEQUENCE</scope>
</reference>
<evidence type="ECO:0000313" key="1">
    <source>
        <dbReference type="EMBL" id="CAH2276870.1"/>
    </source>
</evidence>